<keyword evidence="4" id="KW-0472">Membrane</keyword>
<dbReference type="Pfam" id="PF04357">
    <property type="entry name" value="TamB"/>
    <property type="match status" value="1"/>
</dbReference>
<dbReference type="PANTHER" id="PTHR36985:SF1">
    <property type="entry name" value="TRANSLOCATION AND ASSEMBLY MODULE SUBUNIT TAMB"/>
    <property type="match status" value="1"/>
</dbReference>
<evidence type="ECO:0000256" key="3">
    <source>
        <dbReference type="ARBA" id="ARBA00022989"/>
    </source>
</evidence>
<name>A0A6J4KZF0_9BACT</name>
<dbReference type="GO" id="GO:0009306">
    <property type="term" value="P:protein secretion"/>
    <property type="evidence" value="ECO:0007669"/>
    <property type="project" value="InterPro"/>
</dbReference>
<comment type="subcellular location">
    <subcellularLocation>
        <location evidence="1">Membrane</location>
        <topology evidence="1">Single-pass membrane protein</topology>
    </subcellularLocation>
</comment>
<gene>
    <name evidence="6" type="ORF">AVDCRST_MAG11-1736</name>
</gene>
<proteinExistence type="predicted"/>
<dbReference type="GO" id="GO:0005886">
    <property type="term" value="C:plasma membrane"/>
    <property type="evidence" value="ECO:0007669"/>
    <property type="project" value="InterPro"/>
</dbReference>
<evidence type="ECO:0000256" key="1">
    <source>
        <dbReference type="ARBA" id="ARBA00004167"/>
    </source>
</evidence>
<evidence type="ECO:0000256" key="2">
    <source>
        <dbReference type="ARBA" id="ARBA00022692"/>
    </source>
</evidence>
<reference evidence="6" key="1">
    <citation type="submission" date="2020-02" db="EMBL/GenBank/DDBJ databases">
        <authorList>
            <person name="Meier V. D."/>
        </authorList>
    </citation>
    <scope>NUCLEOTIDE SEQUENCE</scope>
    <source>
        <strain evidence="6">AVDCRST_MAG11</strain>
    </source>
</reference>
<sequence>MDVDLAARPLALAAVGRVAPAAGLRGTATGPIRARGTLRDLAVDSRLAVTGGGAIAAKGRLDLASAETGYDLAVDARLFNANAVTEKAPRTRVTATARARGRGFDPATMRLDAAADVATSQFDTLGVDAATLRVNVANGLARLDALGATIAGARVAASGRFGLRAGQSGEIVYRVAADSLEPFRRYLPRDTTTVAPRPAVVAEAVRRARADSAALDRATETQRIITGAPAPRLVVDTPATVRRDSLAGAAYAAGVVRGSLERFDLRGRLGLQSFVGFGSAAKEARVEYAWTDAGTKRGVLAVAARADSVLAGGFALDSVDARALHRASAAGFATGTGTAQVSVFQDYAREYSVRADYRASPEENEVRFADMRLRFDSTTWATTRPGAVRFGPRGVVVDTLELTSGPLRRIFVNGLLPTEGAADATIAVSNFELKDALSLAQSDLDLAGAVSVAARLDGTLRAPRLHGALGLAAAEYNGSPLLDVRGTFDYAAERLTARAEGVRGTSRPYFTATAALPVNLALQGATGPRLPEGRELRAELTLDSLPLTLLPRLSAAVTDLRGTANGRVTVTGALPRPTIAGALAVDSAAAGIAPLGITLSEVAARVRVERDTVVIDSVVGRSGGGTLGVTGRIGIADPARPSFNVQFRTEKARLLNNEQGRIVADAQIAAFGPYDGVRVSGGVLVRNGVIYLPESDGKDVQTLSATDPRLFAVADTAILRDQELVAPPNPLVDNLQLNLNVNVNRDVWVRSSEANVEVYTDGDLTVGIDRRLPNNPITVAGVVNSERGQYEFQGRRFEITRGQATFLGGPEIDAALQATAEYEVAQSQQALVIRLLIGGTVSSPRLSLESNSQPPISQSDLIAYLAFGRSSSSLLQQGGSSISGGGGGGGGLTGATSAFVQNQFTGVALGVLVDQFEKSVARSLRADVLNVTTGDVPLTANASGVQNLLYSTEIEYGRYLNNRSFLGVVARPDPATFATTGIGLRYQYRVGNGYQLETTYQPRYQLDPPTLALQQPRALPVFGLFLIREWRF</sequence>
<evidence type="ECO:0000259" key="5">
    <source>
        <dbReference type="Pfam" id="PF04357"/>
    </source>
</evidence>
<keyword evidence="3" id="KW-1133">Transmembrane helix</keyword>
<dbReference type="AlphaFoldDB" id="A0A6J4KZF0"/>
<keyword evidence="2" id="KW-0812">Transmembrane</keyword>
<feature type="domain" description="Translocation and assembly module TamB C-terminal" evidence="5">
    <location>
        <begin position="622"/>
        <end position="986"/>
    </location>
</feature>
<dbReference type="EMBL" id="CADCTU010000396">
    <property type="protein sequence ID" value="CAA9315286.1"/>
    <property type="molecule type" value="Genomic_DNA"/>
</dbReference>
<protein>
    <recommendedName>
        <fullName evidence="5">Translocation and assembly module TamB C-terminal domain-containing protein</fullName>
    </recommendedName>
</protein>
<accession>A0A6J4KZF0</accession>
<dbReference type="PANTHER" id="PTHR36985">
    <property type="entry name" value="TRANSLOCATION AND ASSEMBLY MODULE SUBUNIT TAMB"/>
    <property type="match status" value="1"/>
</dbReference>
<organism evidence="6">
    <name type="scientific">uncultured Gemmatimonadaceae bacterium</name>
    <dbReference type="NCBI Taxonomy" id="246130"/>
    <lineage>
        <taxon>Bacteria</taxon>
        <taxon>Pseudomonadati</taxon>
        <taxon>Gemmatimonadota</taxon>
        <taxon>Gemmatimonadia</taxon>
        <taxon>Gemmatimonadales</taxon>
        <taxon>Gemmatimonadaceae</taxon>
        <taxon>environmental samples</taxon>
    </lineage>
</organism>
<evidence type="ECO:0000256" key="4">
    <source>
        <dbReference type="ARBA" id="ARBA00023136"/>
    </source>
</evidence>
<evidence type="ECO:0000313" key="6">
    <source>
        <dbReference type="EMBL" id="CAA9315286.1"/>
    </source>
</evidence>
<dbReference type="InterPro" id="IPR007452">
    <property type="entry name" value="TamB_C"/>
</dbReference>